<feature type="chain" id="PRO_5012529719" description="Mucin TcMUCII" evidence="2">
    <location>
        <begin position="25"/>
        <end position="403"/>
    </location>
</feature>
<evidence type="ECO:0000313" key="4">
    <source>
        <dbReference type="Proteomes" id="UP000192257"/>
    </source>
</evidence>
<gene>
    <name evidence="3" type="ORF">TM35_000451160</name>
</gene>
<dbReference type="EMBL" id="NBCO01000045">
    <property type="protein sequence ID" value="ORC84378.1"/>
    <property type="molecule type" value="Genomic_DNA"/>
</dbReference>
<dbReference type="GeneID" id="39989993"/>
<protein>
    <recommendedName>
        <fullName evidence="5">Mucin TcMUCII</fullName>
    </recommendedName>
</protein>
<keyword evidence="4" id="KW-1185">Reference proteome</keyword>
<reference evidence="3 4" key="1">
    <citation type="submission" date="2017-03" db="EMBL/GenBank/DDBJ databases">
        <title>An alternative strategy for trypanosome survival in the mammalian bloodstream revealed through genome and transcriptome analysis of the ubiquitous bovine parasite Trypanosoma (Megatrypanum) theileri.</title>
        <authorList>
            <person name="Kelly S."/>
            <person name="Ivens A."/>
            <person name="Mott A."/>
            <person name="O'Neill E."/>
            <person name="Emms D."/>
            <person name="Macleod O."/>
            <person name="Voorheis P."/>
            <person name="Matthews J."/>
            <person name="Matthews K."/>
            <person name="Carrington M."/>
        </authorList>
    </citation>
    <scope>NUCLEOTIDE SEQUENCE [LARGE SCALE GENOMIC DNA]</scope>
    <source>
        <strain evidence="3">Edinburgh</strain>
    </source>
</reference>
<evidence type="ECO:0008006" key="5">
    <source>
        <dbReference type="Google" id="ProtNLM"/>
    </source>
</evidence>
<organism evidence="3 4">
    <name type="scientific">Trypanosoma theileri</name>
    <dbReference type="NCBI Taxonomy" id="67003"/>
    <lineage>
        <taxon>Eukaryota</taxon>
        <taxon>Discoba</taxon>
        <taxon>Euglenozoa</taxon>
        <taxon>Kinetoplastea</taxon>
        <taxon>Metakinetoplastina</taxon>
        <taxon>Trypanosomatida</taxon>
        <taxon>Trypanosomatidae</taxon>
        <taxon>Trypanosoma</taxon>
    </lineage>
</organism>
<dbReference type="AlphaFoldDB" id="A0A1X0NIM8"/>
<dbReference type="VEuPathDB" id="TriTrypDB:TM35_000451160"/>
<accession>A0A1X0NIM8</accession>
<evidence type="ECO:0000256" key="2">
    <source>
        <dbReference type="SAM" id="SignalP"/>
    </source>
</evidence>
<dbReference type="Proteomes" id="UP000192257">
    <property type="component" value="Unassembled WGS sequence"/>
</dbReference>
<sequence>MRESMRRMLCLLVLMLCCAYGCVSVTAAPQTERESHAAGYGIGSTGPKPASDTPGGLGPQIAPGTPHPGTGVAVVEVNNKTGCPVKDGKVIPCLPCKAGVNSTDDAPCLPTETSRYHGVAESYGQALNSERDTVLKRKKTKPVQRTGDGHDATDESYSHEESLLSRPATVGNRNHTKVNTTDVAAAAVPGHPDRVPPTPYVAAGKEKHPAVPGTGPLGTELKFGVPVTPLSPVSNTSNGKPSFPGVHSGVTTDSPATRTAHKYPDKHGNPQFPGVHNKLHIGGGGTPSFAGNRGPARPPRADVDVSESSEEVSAPTKTQPKENNNQAETTAAPAQSESPKNTPNTPTKVTSPAIPTILQPPVPAKSETKPPKKRKADSSSSIGSVWVRVPLLIVSVLVSATVY</sequence>
<feature type="compositionally biased region" description="Low complexity" evidence="1">
    <location>
        <begin position="338"/>
        <end position="352"/>
    </location>
</feature>
<proteinExistence type="predicted"/>
<evidence type="ECO:0000256" key="1">
    <source>
        <dbReference type="SAM" id="MobiDB-lite"/>
    </source>
</evidence>
<feature type="region of interest" description="Disordered" evidence="1">
    <location>
        <begin position="232"/>
        <end position="381"/>
    </location>
</feature>
<feature type="region of interest" description="Disordered" evidence="1">
    <location>
        <begin position="136"/>
        <end position="174"/>
    </location>
</feature>
<evidence type="ECO:0000313" key="3">
    <source>
        <dbReference type="EMBL" id="ORC84378.1"/>
    </source>
</evidence>
<feature type="region of interest" description="Disordered" evidence="1">
    <location>
        <begin position="37"/>
        <end position="67"/>
    </location>
</feature>
<comment type="caution">
    <text evidence="3">The sequence shown here is derived from an EMBL/GenBank/DDBJ whole genome shotgun (WGS) entry which is preliminary data.</text>
</comment>
<feature type="compositionally biased region" description="Polar residues" evidence="1">
    <location>
        <begin position="315"/>
        <end position="337"/>
    </location>
</feature>
<feature type="signal peptide" evidence="2">
    <location>
        <begin position="1"/>
        <end position="24"/>
    </location>
</feature>
<dbReference type="RefSeq" id="XP_028878444.1">
    <property type="nucleotide sequence ID" value="XM_029030213.1"/>
</dbReference>
<keyword evidence="2" id="KW-0732">Signal</keyword>
<name>A0A1X0NIM8_9TRYP</name>
<feature type="compositionally biased region" description="Basic and acidic residues" evidence="1">
    <location>
        <begin position="147"/>
        <end position="163"/>
    </location>
</feature>